<feature type="compositionally biased region" description="Low complexity" evidence="1">
    <location>
        <begin position="42"/>
        <end position="51"/>
    </location>
</feature>
<reference evidence="4 5" key="1">
    <citation type="submission" date="2019-03" db="EMBL/GenBank/DDBJ databases">
        <title>Roseomonas sp. a novel Roseomonas species isolated from Sea whip Gorgonian.</title>
        <authorList>
            <person name="Li F."/>
            <person name="Pan X."/>
            <person name="Huang S."/>
            <person name="Li Z."/>
            <person name="Meng B."/>
        </authorList>
    </citation>
    <scope>NUCLEOTIDE SEQUENCE [LARGE SCALE GENOMIC DNA]</scope>
    <source>
        <strain evidence="4 5">M0104</strain>
    </source>
</reference>
<keyword evidence="5" id="KW-1185">Reference proteome</keyword>
<accession>A0A845BC19</accession>
<proteinExistence type="predicted"/>
<dbReference type="EMBL" id="SNVJ01000013">
    <property type="protein sequence ID" value="MXP64691.1"/>
    <property type="molecule type" value="Genomic_DNA"/>
</dbReference>
<evidence type="ECO:0000256" key="2">
    <source>
        <dbReference type="SAM" id="SignalP"/>
    </source>
</evidence>
<feature type="domain" description="PRC-barrel" evidence="3">
    <location>
        <begin position="199"/>
        <end position="256"/>
    </location>
</feature>
<feature type="compositionally biased region" description="Polar residues" evidence="1">
    <location>
        <begin position="288"/>
        <end position="300"/>
    </location>
</feature>
<dbReference type="Pfam" id="PF05239">
    <property type="entry name" value="PRC"/>
    <property type="match status" value="1"/>
</dbReference>
<name>A0A845BC19_9PROT</name>
<evidence type="ECO:0000313" key="4">
    <source>
        <dbReference type="EMBL" id="MXP64691.1"/>
    </source>
</evidence>
<dbReference type="OrthoDB" id="8021018at2"/>
<dbReference type="PANTHER" id="PTHR36505:SF1">
    <property type="entry name" value="BLR1072 PROTEIN"/>
    <property type="match status" value="1"/>
</dbReference>
<dbReference type="PANTHER" id="PTHR36505">
    <property type="entry name" value="BLR1072 PROTEIN"/>
    <property type="match status" value="1"/>
</dbReference>
<comment type="caution">
    <text evidence="4">The sequence shown here is derived from an EMBL/GenBank/DDBJ whole genome shotgun (WGS) entry which is preliminary data.</text>
</comment>
<keyword evidence="2" id="KW-0732">Signal</keyword>
<dbReference type="Proteomes" id="UP000460715">
    <property type="component" value="Unassembled WGS sequence"/>
</dbReference>
<dbReference type="RefSeq" id="WP_160938088.1">
    <property type="nucleotide sequence ID" value="NZ_SNVJ01000013.1"/>
</dbReference>
<evidence type="ECO:0000259" key="3">
    <source>
        <dbReference type="Pfam" id="PF05239"/>
    </source>
</evidence>
<feature type="region of interest" description="Disordered" evidence="1">
    <location>
        <begin position="278"/>
        <end position="311"/>
    </location>
</feature>
<feature type="chain" id="PRO_5032742073" evidence="2">
    <location>
        <begin position="25"/>
        <end position="311"/>
    </location>
</feature>
<dbReference type="AlphaFoldDB" id="A0A845BC19"/>
<dbReference type="SUPFAM" id="SSF50346">
    <property type="entry name" value="PRC-barrel domain"/>
    <property type="match status" value="1"/>
</dbReference>
<evidence type="ECO:0000256" key="1">
    <source>
        <dbReference type="SAM" id="MobiDB-lite"/>
    </source>
</evidence>
<protein>
    <submittedName>
        <fullName evidence="4">PRC-barrel domain containing protein</fullName>
    </submittedName>
</protein>
<feature type="region of interest" description="Disordered" evidence="1">
    <location>
        <begin position="30"/>
        <end position="51"/>
    </location>
</feature>
<dbReference type="InterPro" id="IPR027275">
    <property type="entry name" value="PRC-brl_dom"/>
</dbReference>
<organism evidence="4 5">
    <name type="scientific">Teichococcus coralli</name>
    <dbReference type="NCBI Taxonomy" id="2545983"/>
    <lineage>
        <taxon>Bacteria</taxon>
        <taxon>Pseudomonadati</taxon>
        <taxon>Pseudomonadota</taxon>
        <taxon>Alphaproteobacteria</taxon>
        <taxon>Acetobacterales</taxon>
        <taxon>Roseomonadaceae</taxon>
        <taxon>Roseomonas</taxon>
    </lineage>
</organism>
<evidence type="ECO:0000313" key="5">
    <source>
        <dbReference type="Proteomes" id="UP000460715"/>
    </source>
</evidence>
<gene>
    <name evidence="4" type="ORF">E0493_15165</name>
</gene>
<feature type="signal peptide" evidence="2">
    <location>
        <begin position="1"/>
        <end position="24"/>
    </location>
</feature>
<dbReference type="Gene3D" id="2.30.30.240">
    <property type="entry name" value="PRC-barrel domain"/>
    <property type="match status" value="1"/>
</dbReference>
<dbReference type="InterPro" id="IPR011033">
    <property type="entry name" value="PRC_barrel-like_sf"/>
</dbReference>
<sequence>MRPTSLISRTAFAAFCLAPWMAAAQTAPGASQPNAAATRPSGGAAQQQARAGQQDVAQQCLKDLQAFRDQVGQDGYWLSGYRRGYGWGWTGGLAAAPSATTPGGAVAGATPGSTAAAPWGNVNWRMAPARALNALQNAAVVMAQRGNEQGCQVVLNELRGSYDQYAKDMRDAGVKPGEVNSYRTQQLAAARPVAQMQGGFRADNITDTDLRNPQDQYLGNIRDVIVNPSSGQISYVVVERGGFLGLGEDYVAVPWKQLSATPQMDAFVLKAKPETLEQAPKVDPESFASASGYSTQTQQIDKFWQQHGQGG</sequence>